<dbReference type="OrthoDB" id="1938978at2"/>
<evidence type="ECO:0000256" key="1">
    <source>
        <dbReference type="SAM" id="Phobius"/>
    </source>
</evidence>
<dbReference type="InterPro" id="IPR027383">
    <property type="entry name" value="Znf_put"/>
</dbReference>
<dbReference type="SUPFAM" id="SSF82171">
    <property type="entry name" value="DPP6 N-terminal domain-like"/>
    <property type="match status" value="1"/>
</dbReference>
<accession>A0A1M6CPH9</accession>
<dbReference type="RefSeq" id="WP_072984990.1">
    <property type="nucleotide sequence ID" value="NZ_FQZB01000004.1"/>
</dbReference>
<proteinExistence type="predicted"/>
<dbReference type="Proteomes" id="UP000184310">
    <property type="component" value="Unassembled WGS sequence"/>
</dbReference>
<dbReference type="AlphaFoldDB" id="A0A1M6CPH9"/>
<keyword evidence="1" id="KW-0812">Transmembrane</keyword>
<evidence type="ECO:0000313" key="4">
    <source>
        <dbReference type="Proteomes" id="UP000184310"/>
    </source>
</evidence>
<dbReference type="STRING" id="1121302.SAMN02745163_00519"/>
<keyword evidence="4" id="KW-1185">Reference proteome</keyword>
<sequence>MKCKEVEVLLLDFIEGNIASIEKQELLKHLEVCDDCKHMYEVLKSAKQDIKAEFDSDGFEYFDNTKEIMSKVDVNRYTSNKKNILRNLKKYKKTLISMAALLVIAFISISLIVKNGNFINMGQSVKENKDDIHSDIKNKWDVIYSDKDNIILRDFYKIKAYSKNRGVYFSIDLKKQGLSLTTKNDLITNVSKDGKLIYIFNNSDKSSMIVDVTNSKIHKLDSKIYKEEIEKLDEFDIEMFANSIRWSDNSRYLIFYNRENYILKEKDKLDRKENIYYIFDLNNLDDIKLNEIKLNLTNKEMGLTEKLGKVTRITNFNGKTVFQDKNGLLNINEYLGVNSLDKTNLHVTNNGDAVINKYIYRKGDYNTRVDIDDKFENIGDLNKYTTTVIDNDIYIALNNYKKDKVEIYKLDGGNLDKLIEKETRGTVLFLNDKNMKFNSDKLYLEEEIGDSRKSIISIELKSKELKETVLISTFNEYDLKIAKDGTKFIAYDDRLNESSGLILTDEDYKNLDLKNIGRGSFIDEDTLVFTQSNDNDDYDIFKLVSYNIKTKKYSTLYNSMKDSKIEFKTSNADYEDDIRLLLKNYSQNLITVKEVITEDKFKENIEFYDKRYKERLNSFLSKEALEYLTKNNHHLDYTGCSAKNNIYLSVSGDDIVNEKLVFSKENTFKEKKNLSLDYVIYIMSINRKENETHNNFLRETQKINLIKVNDKLMIDSIKVDEQNTSIK</sequence>
<feature type="transmembrane region" description="Helical" evidence="1">
    <location>
        <begin position="95"/>
        <end position="113"/>
    </location>
</feature>
<name>A0A1M6CPH9_9CLOT</name>
<protein>
    <submittedName>
        <fullName evidence="3">Putative zinc-finger</fullName>
    </submittedName>
</protein>
<keyword evidence="1" id="KW-0472">Membrane</keyword>
<dbReference type="EMBL" id="FQZB01000004">
    <property type="protein sequence ID" value="SHI62942.1"/>
    <property type="molecule type" value="Genomic_DNA"/>
</dbReference>
<feature type="domain" description="Putative zinc-finger" evidence="2">
    <location>
        <begin position="3"/>
        <end position="36"/>
    </location>
</feature>
<keyword evidence="3" id="KW-0863">Zinc-finger</keyword>
<reference evidence="3 4" key="1">
    <citation type="submission" date="2016-11" db="EMBL/GenBank/DDBJ databases">
        <authorList>
            <person name="Jaros S."/>
            <person name="Januszkiewicz K."/>
            <person name="Wedrychowicz H."/>
        </authorList>
    </citation>
    <scope>NUCLEOTIDE SEQUENCE [LARGE SCALE GENOMIC DNA]</scope>
    <source>
        <strain evidence="3 4">DSM 21758</strain>
    </source>
</reference>
<keyword evidence="1" id="KW-1133">Transmembrane helix</keyword>
<gene>
    <name evidence="3" type="ORF">SAMN02745163_00519</name>
</gene>
<organism evidence="3 4">
    <name type="scientific">Clostridium cavendishii DSM 21758</name>
    <dbReference type="NCBI Taxonomy" id="1121302"/>
    <lineage>
        <taxon>Bacteria</taxon>
        <taxon>Bacillati</taxon>
        <taxon>Bacillota</taxon>
        <taxon>Clostridia</taxon>
        <taxon>Eubacteriales</taxon>
        <taxon>Clostridiaceae</taxon>
        <taxon>Clostridium</taxon>
    </lineage>
</organism>
<keyword evidence="3" id="KW-0479">Metal-binding</keyword>
<evidence type="ECO:0000313" key="3">
    <source>
        <dbReference type="EMBL" id="SHI62942.1"/>
    </source>
</evidence>
<dbReference type="GO" id="GO:0008270">
    <property type="term" value="F:zinc ion binding"/>
    <property type="evidence" value="ECO:0007669"/>
    <property type="project" value="UniProtKB-KW"/>
</dbReference>
<evidence type="ECO:0000259" key="2">
    <source>
        <dbReference type="Pfam" id="PF13490"/>
    </source>
</evidence>
<dbReference type="Pfam" id="PF13490">
    <property type="entry name" value="zf-HC2"/>
    <property type="match status" value="1"/>
</dbReference>
<keyword evidence="3" id="KW-0862">Zinc</keyword>